<proteinExistence type="predicted"/>
<name>A0A9N9ART5_9GLOM</name>
<comment type="caution">
    <text evidence="1">The sequence shown here is derived from an EMBL/GenBank/DDBJ whole genome shotgun (WGS) entry which is preliminary data.</text>
</comment>
<accession>A0A9N9ART5</accession>
<dbReference type="EMBL" id="CAJVPQ010001274">
    <property type="protein sequence ID" value="CAG8542689.1"/>
    <property type="molecule type" value="Genomic_DNA"/>
</dbReference>
<dbReference type="Proteomes" id="UP000789570">
    <property type="component" value="Unassembled WGS sequence"/>
</dbReference>
<reference evidence="1" key="1">
    <citation type="submission" date="2021-06" db="EMBL/GenBank/DDBJ databases">
        <authorList>
            <person name="Kallberg Y."/>
            <person name="Tangrot J."/>
            <person name="Rosling A."/>
        </authorList>
    </citation>
    <scope>NUCLEOTIDE SEQUENCE</scope>
    <source>
        <strain evidence="1">UK204</strain>
    </source>
</reference>
<evidence type="ECO:0000313" key="2">
    <source>
        <dbReference type="Proteomes" id="UP000789570"/>
    </source>
</evidence>
<protein>
    <submittedName>
        <fullName evidence="1">6332_t:CDS:1</fullName>
    </submittedName>
</protein>
<dbReference type="AlphaFoldDB" id="A0A9N9ART5"/>
<gene>
    <name evidence="1" type="ORF">FCALED_LOCUS5718</name>
</gene>
<dbReference type="CDD" id="cd09917">
    <property type="entry name" value="F-box_SF"/>
    <property type="match status" value="1"/>
</dbReference>
<sequence length="724" mass="82761">MSYKTLKNNLCHKPFPNINNNLSQTSIYNPSTTSNSKSLPSECLQHIFLHLSYSKSTLHSCLLVNRLWCVNVVKVLWSQPFHLLNICASSSGQCSRTPKDTYLQCAALINIYLSFLDREEKINLLNNRIILNNNSNSSKAKDKDNLNSYNEEPTFNYIGYLRYLDLEELFITVGAWKQYTIFNSNNNSSSNYSNGKLIQKSSFKRTLKKAVNTLTKKSSSITGRFSVDGFPVAVDRVVSYSLAKLIMNKCNKLKVLSIDTRIDDYHCYCLVPINETATTTITTTNRAGITTNNSNILRQNVPEEHLLIATYPGSNKCLPPLTEFICTTRGTKWRLFHALAGICKQLKRIVVDMGGYTNWLNNNDDNSQTVTPSSINQQQPNSLPASLLSLLPYTEPQMQELEWEAKNLATLLQSQVSLESFTLLRGEIGLLTILGALKSQVNSLKHLEFVQLNTKYAQWGAFYNILDYVELKELVFRECELSDELMKPLTTTTSKKGAFQRIEVLDFEKSIASKDIIGKLIKMTGSTLKRIFLGDHYVSVSPEVISLIEITGQYCPNLTHFTTFVDIKDIPRLLTLFTLCPLLQSIELSRKIISQDQDESLEDAFNNTADVTYLLEQMASQNLLYNLKRLVIRVPWSFTPVSLESYLCNVRPPLKCLEISQSYSFDNEHLKVLVKYAKEKQQLKKIFIETLHELDYDWNDNSLPIFEVFEYHRIRSRSHDYFVD</sequence>
<evidence type="ECO:0000313" key="1">
    <source>
        <dbReference type="EMBL" id="CAG8542689.1"/>
    </source>
</evidence>
<dbReference type="OrthoDB" id="2398929at2759"/>
<keyword evidence="2" id="KW-1185">Reference proteome</keyword>
<organism evidence="1 2">
    <name type="scientific">Funneliformis caledonium</name>
    <dbReference type="NCBI Taxonomy" id="1117310"/>
    <lineage>
        <taxon>Eukaryota</taxon>
        <taxon>Fungi</taxon>
        <taxon>Fungi incertae sedis</taxon>
        <taxon>Mucoromycota</taxon>
        <taxon>Glomeromycotina</taxon>
        <taxon>Glomeromycetes</taxon>
        <taxon>Glomerales</taxon>
        <taxon>Glomeraceae</taxon>
        <taxon>Funneliformis</taxon>
    </lineage>
</organism>